<keyword evidence="5" id="KW-0863">Zinc-finger</keyword>
<dbReference type="EMBL" id="KV942846">
    <property type="protein sequence ID" value="PIO27547.1"/>
    <property type="molecule type" value="Genomic_DNA"/>
</dbReference>
<evidence type="ECO:0000256" key="12">
    <source>
        <dbReference type="ARBA" id="ARBA00023242"/>
    </source>
</evidence>
<feature type="non-terminal residue" evidence="14">
    <location>
        <position position="1"/>
    </location>
</feature>
<keyword evidence="8" id="KW-0238">DNA-binding</keyword>
<gene>
    <name evidence="14" type="ORF">AB205_0168560</name>
</gene>
<dbReference type="GO" id="GO:0000978">
    <property type="term" value="F:RNA polymerase II cis-regulatory region sequence-specific DNA binding"/>
    <property type="evidence" value="ECO:0007669"/>
    <property type="project" value="TreeGrafter"/>
</dbReference>
<dbReference type="InterPro" id="IPR035500">
    <property type="entry name" value="NHR-like_dom_sf"/>
</dbReference>
<dbReference type="InterPro" id="IPR000536">
    <property type="entry name" value="Nucl_hrmn_rcpt_lig-bd"/>
</dbReference>
<evidence type="ECO:0000256" key="1">
    <source>
        <dbReference type="ARBA" id="ARBA00004496"/>
    </source>
</evidence>
<dbReference type="SUPFAM" id="SSF48508">
    <property type="entry name" value="Nuclear receptor ligand-binding domain"/>
    <property type="match status" value="1"/>
</dbReference>
<evidence type="ECO:0000256" key="2">
    <source>
        <dbReference type="ARBA" id="ARBA00022490"/>
    </source>
</evidence>
<keyword evidence="7" id="KW-0805">Transcription regulation</keyword>
<feature type="domain" description="NR LBD" evidence="13">
    <location>
        <begin position="1"/>
        <end position="79"/>
    </location>
</feature>
<dbReference type="GO" id="GO:0008270">
    <property type="term" value="F:zinc ion binding"/>
    <property type="evidence" value="ECO:0007669"/>
    <property type="project" value="UniProtKB-KW"/>
</dbReference>
<evidence type="ECO:0000256" key="8">
    <source>
        <dbReference type="ARBA" id="ARBA00023125"/>
    </source>
</evidence>
<keyword evidence="9" id="KW-0010">Activator</keyword>
<keyword evidence="10" id="KW-0804">Transcription</keyword>
<keyword evidence="4" id="KW-0479">Metal-binding</keyword>
<name>A0A2G9RI41_AQUCT</name>
<dbReference type="GO" id="GO:0030154">
    <property type="term" value="P:cell differentiation"/>
    <property type="evidence" value="ECO:0007669"/>
    <property type="project" value="TreeGrafter"/>
</dbReference>
<proteinExistence type="predicted"/>
<keyword evidence="15" id="KW-1185">Reference proteome</keyword>
<dbReference type="Gene3D" id="1.10.565.10">
    <property type="entry name" value="Retinoid X Receptor"/>
    <property type="match status" value="1"/>
</dbReference>
<dbReference type="OrthoDB" id="6355676at2759"/>
<dbReference type="Proteomes" id="UP000228934">
    <property type="component" value="Unassembled WGS sequence"/>
</dbReference>
<reference evidence="15" key="1">
    <citation type="journal article" date="2017" name="Nat. Commun.">
        <title>The North American bullfrog draft genome provides insight into hormonal regulation of long noncoding RNA.</title>
        <authorList>
            <person name="Hammond S.A."/>
            <person name="Warren R.L."/>
            <person name="Vandervalk B.P."/>
            <person name="Kucuk E."/>
            <person name="Khan H."/>
            <person name="Gibb E.A."/>
            <person name="Pandoh P."/>
            <person name="Kirk H."/>
            <person name="Zhao Y."/>
            <person name="Jones M."/>
            <person name="Mungall A.J."/>
            <person name="Coope R."/>
            <person name="Pleasance S."/>
            <person name="Moore R.A."/>
            <person name="Holt R.A."/>
            <person name="Round J.M."/>
            <person name="Ohora S."/>
            <person name="Walle B.V."/>
            <person name="Veldhoen N."/>
            <person name="Helbing C.C."/>
            <person name="Birol I."/>
        </authorList>
    </citation>
    <scope>NUCLEOTIDE SEQUENCE [LARGE SCALE GENOMIC DNA]</scope>
</reference>
<keyword evidence="6" id="KW-0862">Zinc</keyword>
<evidence type="ECO:0000256" key="6">
    <source>
        <dbReference type="ARBA" id="ARBA00022833"/>
    </source>
</evidence>
<evidence type="ECO:0000256" key="4">
    <source>
        <dbReference type="ARBA" id="ARBA00022723"/>
    </source>
</evidence>
<comment type="subcellular location">
    <subcellularLocation>
        <location evidence="1">Cytoplasm</location>
    </subcellularLocation>
</comment>
<dbReference type="GO" id="GO:0004879">
    <property type="term" value="F:nuclear receptor activity"/>
    <property type="evidence" value="ECO:0007669"/>
    <property type="project" value="TreeGrafter"/>
</dbReference>
<evidence type="ECO:0000313" key="15">
    <source>
        <dbReference type="Proteomes" id="UP000228934"/>
    </source>
</evidence>
<dbReference type="GO" id="GO:0000122">
    <property type="term" value="P:negative regulation of transcription by RNA polymerase II"/>
    <property type="evidence" value="ECO:0007669"/>
    <property type="project" value="TreeGrafter"/>
</dbReference>
<evidence type="ECO:0000259" key="13">
    <source>
        <dbReference type="PROSITE" id="PS51843"/>
    </source>
</evidence>
<evidence type="ECO:0000256" key="3">
    <source>
        <dbReference type="ARBA" id="ARBA00022553"/>
    </source>
</evidence>
<dbReference type="GO" id="GO:0005737">
    <property type="term" value="C:cytoplasm"/>
    <property type="evidence" value="ECO:0007669"/>
    <property type="project" value="UniProtKB-SubCell"/>
</dbReference>
<evidence type="ECO:0000256" key="5">
    <source>
        <dbReference type="ARBA" id="ARBA00022771"/>
    </source>
</evidence>
<evidence type="ECO:0000256" key="10">
    <source>
        <dbReference type="ARBA" id="ARBA00023163"/>
    </source>
</evidence>
<dbReference type="AlphaFoldDB" id="A0A2G9RI41"/>
<dbReference type="InterPro" id="IPR050234">
    <property type="entry name" value="Nuclear_hormone_rcpt_NR1"/>
</dbReference>
<dbReference type="PROSITE" id="PS51843">
    <property type="entry name" value="NR_LBD"/>
    <property type="match status" value="1"/>
</dbReference>
<evidence type="ECO:0000256" key="11">
    <source>
        <dbReference type="ARBA" id="ARBA00023170"/>
    </source>
</evidence>
<keyword evidence="12" id="KW-0539">Nucleus</keyword>
<dbReference type="PANTHER" id="PTHR24082:SF231">
    <property type="entry name" value="NUCLEAR RECEPTOR SUBFAMILY 1 GROUP I MEMBER 3"/>
    <property type="match status" value="1"/>
</dbReference>
<keyword evidence="2" id="KW-0963">Cytoplasm</keyword>
<evidence type="ECO:0000256" key="7">
    <source>
        <dbReference type="ARBA" id="ARBA00023015"/>
    </source>
</evidence>
<dbReference type="PANTHER" id="PTHR24082">
    <property type="entry name" value="NUCLEAR HORMONE RECEPTOR"/>
    <property type="match status" value="1"/>
</dbReference>
<keyword evidence="11" id="KW-0675">Receptor</keyword>
<protein>
    <recommendedName>
        <fullName evidence="13">NR LBD domain-containing protein</fullName>
    </recommendedName>
</protein>
<accession>A0A2G9RI41</accession>
<sequence length="79" mass="9219">RPGVIEHDLIDEIHEKTALTLKCYIDYHHPLPDSRFLYAKLLSLLAELRTLNEENAKQMIHIQNIMSDAMTPLMKEIFS</sequence>
<keyword evidence="3" id="KW-0597">Phosphoprotein</keyword>
<dbReference type="GO" id="GO:0045944">
    <property type="term" value="P:positive regulation of transcription by RNA polymerase II"/>
    <property type="evidence" value="ECO:0007669"/>
    <property type="project" value="TreeGrafter"/>
</dbReference>
<evidence type="ECO:0000313" key="14">
    <source>
        <dbReference type="EMBL" id="PIO27547.1"/>
    </source>
</evidence>
<organism evidence="14 15">
    <name type="scientific">Aquarana catesbeiana</name>
    <name type="common">American bullfrog</name>
    <name type="synonym">Rana catesbeiana</name>
    <dbReference type="NCBI Taxonomy" id="8400"/>
    <lineage>
        <taxon>Eukaryota</taxon>
        <taxon>Metazoa</taxon>
        <taxon>Chordata</taxon>
        <taxon>Craniata</taxon>
        <taxon>Vertebrata</taxon>
        <taxon>Euteleostomi</taxon>
        <taxon>Amphibia</taxon>
        <taxon>Batrachia</taxon>
        <taxon>Anura</taxon>
        <taxon>Neobatrachia</taxon>
        <taxon>Ranoidea</taxon>
        <taxon>Ranidae</taxon>
        <taxon>Aquarana</taxon>
    </lineage>
</organism>
<evidence type="ECO:0000256" key="9">
    <source>
        <dbReference type="ARBA" id="ARBA00023159"/>
    </source>
</evidence>